<reference evidence="1 2" key="1">
    <citation type="submission" date="2024-05" db="EMBL/GenBank/DDBJ databases">
        <title>Culex pipiens pipiens assembly and annotation.</title>
        <authorList>
            <person name="Alout H."/>
            <person name="Durand T."/>
        </authorList>
    </citation>
    <scope>NUCLEOTIDE SEQUENCE [LARGE SCALE GENOMIC DNA]</scope>
    <source>
        <strain evidence="1">HA-2024</strain>
        <tissue evidence="1">Whole body</tissue>
    </source>
</reference>
<protein>
    <submittedName>
        <fullName evidence="1">Uncharacterized protein</fullName>
    </submittedName>
</protein>
<organism evidence="1 2">
    <name type="scientific">Culex pipiens pipiens</name>
    <name type="common">Northern house mosquito</name>
    <dbReference type="NCBI Taxonomy" id="38569"/>
    <lineage>
        <taxon>Eukaryota</taxon>
        <taxon>Metazoa</taxon>
        <taxon>Ecdysozoa</taxon>
        <taxon>Arthropoda</taxon>
        <taxon>Hexapoda</taxon>
        <taxon>Insecta</taxon>
        <taxon>Pterygota</taxon>
        <taxon>Neoptera</taxon>
        <taxon>Endopterygota</taxon>
        <taxon>Diptera</taxon>
        <taxon>Nematocera</taxon>
        <taxon>Culicoidea</taxon>
        <taxon>Culicidae</taxon>
        <taxon>Culicinae</taxon>
        <taxon>Culicini</taxon>
        <taxon>Culex</taxon>
        <taxon>Culex</taxon>
    </lineage>
</organism>
<accession>A0ABD1DN09</accession>
<sequence length="100" mass="11867">MNNLPYDNINDLIKGLQVLIEKLADYKQQNYAISMSLPSNADMKIQESIRQIDDRIDFLRQRAHDGLEKIQQTLKIREQRKKEVQSYLSLLEEIENLMLF</sequence>
<dbReference type="Proteomes" id="UP001562425">
    <property type="component" value="Unassembled WGS sequence"/>
</dbReference>
<proteinExistence type="predicted"/>
<comment type="caution">
    <text evidence="1">The sequence shown here is derived from an EMBL/GenBank/DDBJ whole genome shotgun (WGS) entry which is preliminary data.</text>
</comment>
<dbReference type="EMBL" id="JBEHCU010005099">
    <property type="protein sequence ID" value="KAL1400922.1"/>
    <property type="molecule type" value="Genomic_DNA"/>
</dbReference>
<keyword evidence="2" id="KW-1185">Reference proteome</keyword>
<evidence type="ECO:0000313" key="1">
    <source>
        <dbReference type="EMBL" id="KAL1400922.1"/>
    </source>
</evidence>
<gene>
    <name evidence="1" type="ORF">pipiens_002010</name>
</gene>
<name>A0ABD1DN09_CULPP</name>
<dbReference type="AlphaFoldDB" id="A0ABD1DN09"/>
<evidence type="ECO:0000313" key="2">
    <source>
        <dbReference type="Proteomes" id="UP001562425"/>
    </source>
</evidence>